<dbReference type="GO" id="GO:0007165">
    <property type="term" value="P:signal transduction"/>
    <property type="evidence" value="ECO:0007669"/>
    <property type="project" value="InterPro"/>
</dbReference>
<dbReference type="Gene3D" id="2.30.29.30">
    <property type="entry name" value="Pleckstrin-homology domain (PH domain)/Phosphotyrosine-binding domain (PTB)"/>
    <property type="match status" value="6"/>
</dbReference>
<keyword evidence="2" id="KW-0597">Phosphoprotein</keyword>
<dbReference type="InterPro" id="IPR000198">
    <property type="entry name" value="RhoGAP_dom"/>
</dbReference>
<evidence type="ECO:0000313" key="6">
    <source>
        <dbReference type="EMBL" id="PRP82991.1"/>
    </source>
</evidence>
<sequence length="902" mass="103334">MSPHPNPFYSTCILVHLFTTRRSTRNISRTSTPRSLRSAKQTATPEARGDEDKQRTDWSKGPFREIIDQREPPSRPFMGIEREGWLLKAGQKRFFRLNDNVLSWFKTPSSGSPKGSVEMTDYYLEVEKTGNYDKNLVLTPKSKEKKTYTLTGPNDEVDQWFKVMDQSIRYNKLQHNDGQKIFKQGWLTKKGQQRWFFIKNNTLYWFIKEQFVNSDFEKEAKGSLDLSLCSLVDTPNAALTINIRSTSQGLYTLSTKIKEDYDDWVTILGRVIRKSATMTVERLDIPVEGEKRGYLVKKGKKRWFIVRNGALSWQDTEWSEKINGKLLLNGCTVTISTARDRPNSFVVSSSDGTIYEMSAKSPQEVQEWVSSVNRGIISEVERKATISEPKGFVSTYERKGWLMKKGKKRYFLLRKGVLMWQEKEFGQDGVRGYLNLKECYVERDKASDFSFVVHEPTSDYLLTARNKDEMEDWVHAIQKCIDDETNNPTNSSLSNYDKNSKVEAERVIKRGCMTKKGLVRWFELSDDTLRWFETANYDLLCNSLSLYNCLVTEASETTISISTPDMNKMYLLQTRDAVEQREWVRALEEAVITAGRINDIGFERRVRRWVVLKGGVLMWFATYQRLDACTRDNANHSVVIEDYIFSISQTNPSTIDASNPKTNQRFNLEARNHKEAADWLGSLRKGKIPEIKSVDGLFGKSLEVLSVGERGVPEAIEILTTYLCKHGTMVPGIFRISCNYDLRNRLKVAFERDPRCANDWPGDTDTVHVVAALIKSLLRELPDPVVPEKHYREFISAGGCATNLRNTISQFPIVHRAVLKHIITFIKIIAEKSSVNKMTEANLCIVFGPNLVRSSALTALEGLVDTARILDSVQLLCSQSRLLFASESYRDLQPCSPFTPRK</sequence>
<dbReference type="GO" id="GO:0005769">
    <property type="term" value="C:early endosome"/>
    <property type="evidence" value="ECO:0007669"/>
    <property type="project" value="TreeGrafter"/>
</dbReference>
<feature type="compositionally biased region" description="Low complexity" evidence="3">
    <location>
        <begin position="25"/>
        <end position="35"/>
    </location>
</feature>
<reference evidence="6 7" key="1">
    <citation type="journal article" date="2018" name="Genome Biol. Evol.">
        <title>Multiple Roots of Fruiting Body Formation in Amoebozoa.</title>
        <authorList>
            <person name="Hillmann F."/>
            <person name="Forbes G."/>
            <person name="Novohradska S."/>
            <person name="Ferling I."/>
            <person name="Riege K."/>
            <person name="Groth M."/>
            <person name="Westermann M."/>
            <person name="Marz M."/>
            <person name="Spaller T."/>
            <person name="Winckler T."/>
            <person name="Schaap P."/>
            <person name="Glockner G."/>
        </authorList>
    </citation>
    <scope>NUCLEOTIDE SEQUENCE [LARGE SCALE GENOMIC DNA]</scope>
    <source>
        <strain evidence="6 7">Jena</strain>
    </source>
</reference>
<keyword evidence="1" id="KW-0343">GTPase activation</keyword>
<proteinExistence type="predicted"/>
<name>A0A2P6NGC9_9EUKA</name>
<dbReference type="PANTHER" id="PTHR22902:SF27">
    <property type="entry name" value="PLECKSTRIN HOMOLOGY DOMAIN-CONTAINING FAMILY A MEMBER 3"/>
    <property type="match status" value="1"/>
</dbReference>
<evidence type="ECO:0000256" key="2">
    <source>
        <dbReference type="ARBA" id="ARBA00022553"/>
    </source>
</evidence>
<dbReference type="PROSITE" id="PS50238">
    <property type="entry name" value="RHOGAP"/>
    <property type="match status" value="1"/>
</dbReference>
<dbReference type="CDD" id="cd00821">
    <property type="entry name" value="PH"/>
    <property type="match status" value="1"/>
</dbReference>
<feature type="domain" description="PH" evidence="4">
    <location>
        <begin position="79"/>
        <end position="169"/>
    </location>
</feature>
<dbReference type="GO" id="GO:0005802">
    <property type="term" value="C:trans-Golgi network"/>
    <property type="evidence" value="ECO:0007669"/>
    <property type="project" value="TreeGrafter"/>
</dbReference>
<dbReference type="GO" id="GO:0005829">
    <property type="term" value="C:cytosol"/>
    <property type="evidence" value="ECO:0007669"/>
    <property type="project" value="GOC"/>
</dbReference>
<dbReference type="Pfam" id="PF00169">
    <property type="entry name" value="PH"/>
    <property type="match status" value="4"/>
</dbReference>
<dbReference type="Pfam" id="PF00620">
    <property type="entry name" value="RhoGAP"/>
    <property type="match status" value="1"/>
</dbReference>
<protein>
    <submittedName>
        <fullName evidence="6">Rho GTPase-activating protein 25</fullName>
    </submittedName>
</protein>
<dbReference type="GO" id="GO:0055037">
    <property type="term" value="C:recycling endosome"/>
    <property type="evidence" value="ECO:0007669"/>
    <property type="project" value="TreeGrafter"/>
</dbReference>
<organism evidence="6 7">
    <name type="scientific">Planoprotostelium fungivorum</name>
    <dbReference type="NCBI Taxonomy" id="1890364"/>
    <lineage>
        <taxon>Eukaryota</taxon>
        <taxon>Amoebozoa</taxon>
        <taxon>Evosea</taxon>
        <taxon>Variosea</taxon>
        <taxon>Cavosteliida</taxon>
        <taxon>Cavosteliaceae</taxon>
        <taxon>Planoprotostelium</taxon>
    </lineage>
</organism>
<evidence type="ECO:0000256" key="3">
    <source>
        <dbReference type="SAM" id="MobiDB-lite"/>
    </source>
</evidence>
<dbReference type="GO" id="GO:0042147">
    <property type="term" value="P:retrograde transport, endosome to Golgi"/>
    <property type="evidence" value="ECO:0007669"/>
    <property type="project" value="TreeGrafter"/>
</dbReference>
<dbReference type="Proteomes" id="UP000241769">
    <property type="component" value="Unassembled WGS sequence"/>
</dbReference>
<gene>
    <name evidence="6" type="ORF">PROFUN_09942</name>
</gene>
<dbReference type="InterPro" id="IPR045188">
    <property type="entry name" value="Boi1/Boi2-like"/>
</dbReference>
<dbReference type="GO" id="GO:0001881">
    <property type="term" value="P:receptor recycling"/>
    <property type="evidence" value="ECO:0007669"/>
    <property type="project" value="TreeGrafter"/>
</dbReference>
<dbReference type="EMBL" id="MDYQ01000092">
    <property type="protein sequence ID" value="PRP82991.1"/>
    <property type="molecule type" value="Genomic_DNA"/>
</dbReference>
<dbReference type="AlphaFoldDB" id="A0A2P6NGC9"/>
<accession>A0A2P6NGC9</accession>
<evidence type="ECO:0000256" key="1">
    <source>
        <dbReference type="ARBA" id="ARBA00022468"/>
    </source>
</evidence>
<evidence type="ECO:0000313" key="7">
    <source>
        <dbReference type="Proteomes" id="UP000241769"/>
    </source>
</evidence>
<feature type="domain" description="Rho-GAP" evidence="5">
    <location>
        <begin position="700"/>
        <end position="884"/>
    </location>
</feature>
<dbReference type="InterPro" id="IPR008936">
    <property type="entry name" value="Rho_GTPase_activation_prot"/>
</dbReference>
<dbReference type="GO" id="GO:0007032">
    <property type="term" value="P:endosome organization"/>
    <property type="evidence" value="ECO:0007669"/>
    <property type="project" value="TreeGrafter"/>
</dbReference>
<dbReference type="GO" id="GO:0005096">
    <property type="term" value="F:GTPase activator activity"/>
    <property type="evidence" value="ECO:0007669"/>
    <property type="project" value="UniProtKB-KW"/>
</dbReference>
<dbReference type="SUPFAM" id="SSF48350">
    <property type="entry name" value="GTPase activation domain, GAP"/>
    <property type="match status" value="1"/>
</dbReference>
<dbReference type="SUPFAM" id="SSF50729">
    <property type="entry name" value="PH domain-like"/>
    <property type="match status" value="6"/>
</dbReference>
<feature type="domain" description="PH" evidence="4">
    <location>
        <begin position="386"/>
        <end position="482"/>
    </location>
</feature>
<comment type="caution">
    <text evidence="6">The sequence shown here is derived from an EMBL/GenBank/DDBJ whole genome shotgun (WGS) entry which is preliminary data.</text>
</comment>
<feature type="region of interest" description="Disordered" evidence="3">
    <location>
        <begin position="24"/>
        <end position="60"/>
    </location>
</feature>
<dbReference type="SMART" id="SM00233">
    <property type="entry name" value="PH"/>
    <property type="match status" value="6"/>
</dbReference>
<dbReference type="InterPro" id="IPR011993">
    <property type="entry name" value="PH-like_dom_sf"/>
</dbReference>
<keyword evidence="7" id="KW-1185">Reference proteome</keyword>
<feature type="domain" description="PH" evidence="4">
    <location>
        <begin position="520"/>
        <end position="592"/>
    </location>
</feature>
<dbReference type="OrthoDB" id="19778at2759"/>
<dbReference type="PANTHER" id="PTHR22902">
    <property type="entry name" value="SESQUIPEDALIAN"/>
    <property type="match status" value="1"/>
</dbReference>
<dbReference type="PROSITE" id="PS50003">
    <property type="entry name" value="PH_DOMAIN"/>
    <property type="match status" value="5"/>
</dbReference>
<dbReference type="InterPro" id="IPR001849">
    <property type="entry name" value="PH_domain"/>
</dbReference>
<evidence type="ECO:0000259" key="5">
    <source>
        <dbReference type="PROSITE" id="PS50238"/>
    </source>
</evidence>
<dbReference type="SMART" id="SM00324">
    <property type="entry name" value="RhoGAP"/>
    <property type="match status" value="1"/>
</dbReference>
<feature type="domain" description="PH" evidence="4">
    <location>
        <begin position="590"/>
        <end position="688"/>
    </location>
</feature>
<dbReference type="CDD" id="cd00159">
    <property type="entry name" value="RhoGAP"/>
    <property type="match status" value="1"/>
</dbReference>
<dbReference type="InParanoid" id="A0A2P6NGC9"/>
<feature type="compositionally biased region" description="Basic and acidic residues" evidence="3">
    <location>
        <begin position="47"/>
        <end position="60"/>
    </location>
</feature>
<dbReference type="Gene3D" id="1.10.555.10">
    <property type="entry name" value="Rho GTPase activation protein"/>
    <property type="match status" value="1"/>
</dbReference>
<feature type="domain" description="PH" evidence="4">
    <location>
        <begin position="180"/>
        <end position="377"/>
    </location>
</feature>
<evidence type="ECO:0000259" key="4">
    <source>
        <dbReference type="PROSITE" id="PS50003"/>
    </source>
</evidence>